<keyword evidence="3" id="KW-0547">Nucleotide-binding</keyword>
<dbReference type="CDD" id="cd16936">
    <property type="entry name" value="HATPase_RsbW-like"/>
    <property type="match status" value="1"/>
</dbReference>
<sequence>MMDTAVPFQLRVSGDTSDIVAAEKKLQGHLEEAGVPGIVASRAVVVLEEVVLNACRHGGATEVEIEVLVEDRGCTVIFEDAGKAFDPLSGQFAETAPASMDDVGGRGLLLIRRSATRSTYARVEERNRLVLEFTG</sequence>
<protein>
    <submittedName>
        <fullName evidence="3">ATP-binding protein</fullName>
    </submittedName>
</protein>
<dbReference type="GO" id="GO:0005524">
    <property type="term" value="F:ATP binding"/>
    <property type="evidence" value="ECO:0007669"/>
    <property type="project" value="UniProtKB-KW"/>
</dbReference>
<dbReference type="Gene3D" id="3.30.565.10">
    <property type="entry name" value="Histidine kinase-like ATPase, C-terminal domain"/>
    <property type="match status" value="1"/>
</dbReference>
<dbReference type="InterPro" id="IPR003594">
    <property type="entry name" value="HATPase_dom"/>
</dbReference>
<evidence type="ECO:0000313" key="3">
    <source>
        <dbReference type="EMBL" id="MBR0654830.1"/>
    </source>
</evidence>
<dbReference type="SUPFAM" id="SSF55874">
    <property type="entry name" value="ATPase domain of HSP90 chaperone/DNA topoisomerase II/histidine kinase"/>
    <property type="match status" value="1"/>
</dbReference>
<dbReference type="GO" id="GO:0004674">
    <property type="term" value="F:protein serine/threonine kinase activity"/>
    <property type="evidence" value="ECO:0007669"/>
    <property type="project" value="UniProtKB-KW"/>
</dbReference>
<dbReference type="InterPro" id="IPR036890">
    <property type="entry name" value="HATPase_C_sf"/>
</dbReference>
<keyword evidence="3" id="KW-0067">ATP-binding</keyword>
<accession>A0AAF1K2C7</accession>
<reference evidence="3" key="2">
    <citation type="journal article" date="2021" name="Syst. Appl. Microbiol.">
        <title>Roseomonas hellenica sp. nov., isolated from roots of wild-growing Alkanna tinctoria.</title>
        <authorList>
            <person name="Rat A."/>
            <person name="Naranjo H.D."/>
            <person name="Lebbe L."/>
            <person name="Cnockaert M."/>
            <person name="Krigas N."/>
            <person name="Grigoriadou K."/>
            <person name="Maloupa E."/>
            <person name="Willems A."/>
        </authorList>
    </citation>
    <scope>NUCLEOTIDE SEQUENCE</scope>
    <source>
        <strain evidence="3">LMG 28251</strain>
    </source>
</reference>
<reference evidence="3" key="1">
    <citation type="submission" date="2020-01" db="EMBL/GenBank/DDBJ databases">
        <authorList>
            <person name="Rat A."/>
        </authorList>
    </citation>
    <scope>NUCLEOTIDE SEQUENCE</scope>
    <source>
        <strain evidence="3">LMG 28251</strain>
    </source>
</reference>
<evidence type="ECO:0000313" key="4">
    <source>
        <dbReference type="Proteomes" id="UP001196068"/>
    </source>
</evidence>
<gene>
    <name evidence="3" type="ORF">GXW79_07045</name>
</gene>
<name>A0AAF1K2C7_9PROT</name>
<proteinExistence type="predicted"/>
<keyword evidence="1" id="KW-0808">Transferase</keyword>
<dbReference type="EMBL" id="JAAEDH010000006">
    <property type="protein sequence ID" value="MBR0654830.1"/>
    <property type="molecule type" value="Genomic_DNA"/>
</dbReference>
<keyword evidence="4" id="KW-1185">Reference proteome</keyword>
<keyword evidence="1" id="KW-0418">Kinase</keyword>
<dbReference type="AlphaFoldDB" id="A0AAF1K2C7"/>
<comment type="caution">
    <text evidence="3">The sequence shown here is derived from an EMBL/GenBank/DDBJ whole genome shotgun (WGS) entry which is preliminary data.</text>
</comment>
<dbReference type="Proteomes" id="UP001196068">
    <property type="component" value="Unassembled WGS sequence"/>
</dbReference>
<organism evidence="3 4">
    <name type="scientific">Plastoroseomonas arctica</name>
    <dbReference type="NCBI Taxonomy" id="1509237"/>
    <lineage>
        <taxon>Bacteria</taxon>
        <taxon>Pseudomonadati</taxon>
        <taxon>Pseudomonadota</taxon>
        <taxon>Alphaproteobacteria</taxon>
        <taxon>Acetobacterales</taxon>
        <taxon>Acetobacteraceae</taxon>
        <taxon>Plastoroseomonas</taxon>
    </lineage>
</organism>
<dbReference type="InterPro" id="IPR050267">
    <property type="entry name" value="Anti-sigma-factor_SerPK"/>
</dbReference>
<evidence type="ECO:0000256" key="1">
    <source>
        <dbReference type="ARBA" id="ARBA00022527"/>
    </source>
</evidence>
<dbReference type="PANTHER" id="PTHR35526">
    <property type="entry name" value="ANTI-SIGMA-F FACTOR RSBW-RELATED"/>
    <property type="match status" value="1"/>
</dbReference>
<evidence type="ECO:0000259" key="2">
    <source>
        <dbReference type="Pfam" id="PF13581"/>
    </source>
</evidence>
<dbReference type="Pfam" id="PF13581">
    <property type="entry name" value="HATPase_c_2"/>
    <property type="match status" value="1"/>
</dbReference>
<keyword evidence="1" id="KW-0723">Serine/threonine-protein kinase</keyword>
<feature type="domain" description="Histidine kinase/HSP90-like ATPase" evidence="2">
    <location>
        <begin position="17"/>
        <end position="131"/>
    </location>
</feature>
<dbReference type="PANTHER" id="PTHR35526:SF3">
    <property type="entry name" value="ANTI-SIGMA-F FACTOR RSBW"/>
    <property type="match status" value="1"/>
</dbReference>